<keyword evidence="3" id="KW-1185">Reference proteome</keyword>
<protein>
    <submittedName>
        <fullName evidence="2">Uncharacterized protein</fullName>
    </submittedName>
</protein>
<sequence length="189" mass="20624">MEVEMLVVGYFSPNSTKRFFAEISRVAVDKNIVVYRNPKRGIILIGDIGGTAEEDVAALIKLPLGDAWAMLEEFILKEHLSKSTPVTRIGQGHETISFKSNFASWSATFVPEETIGNVATIVSGGKGTTQDKIRTLREAGVIVVESPSKIGVAMLEMETEGHEVVETPFLEILAAGGKMSIIMSRSHFR</sequence>
<organism evidence="2 3">
    <name type="scientific">Lactuca saligna</name>
    <name type="common">Willowleaf lettuce</name>
    <dbReference type="NCBI Taxonomy" id="75948"/>
    <lineage>
        <taxon>Eukaryota</taxon>
        <taxon>Viridiplantae</taxon>
        <taxon>Streptophyta</taxon>
        <taxon>Embryophyta</taxon>
        <taxon>Tracheophyta</taxon>
        <taxon>Spermatophyta</taxon>
        <taxon>Magnoliopsida</taxon>
        <taxon>eudicotyledons</taxon>
        <taxon>Gunneridae</taxon>
        <taxon>Pentapetalae</taxon>
        <taxon>asterids</taxon>
        <taxon>campanulids</taxon>
        <taxon>Asterales</taxon>
        <taxon>Asteraceae</taxon>
        <taxon>Cichorioideae</taxon>
        <taxon>Cichorieae</taxon>
        <taxon>Lactucinae</taxon>
        <taxon>Lactuca</taxon>
    </lineage>
</organism>
<dbReference type="GO" id="GO:0005739">
    <property type="term" value="C:mitochondrion"/>
    <property type="evidence" value="ECO:0007669"/>
    <property type="project" value="TreeGrafter"/>
</dbReference>
<reference evidence="2" key="1">
    <citation type="submission" date="2023-04" db="EMBL/GenBank/DDBJ databases">
        <authorList>
            <person name="Vijverberg K."/>
            <person name="Xiong W."/>
            <person name="Schranz E."/>
        </authorList>
    </citation>
    <scope>NUCLEOTIDE SEQUENCE</scope>
</reference>
<dbReference type="GO" id="GO:0004776">
    <property type="term" value="F:succinate-CoA ligase (GDP-forming) activity"/>
    <property type="evidence" value="ECO:0007669"/>
    <property type="project" value="TreeGrafter"/>
</dbReference>
<dbReference type="InterPro" id="IPR016102">
    <property type="entry name" value="Succinyl-CoA_synth-like"/>
</dbReference>
<dbReference type="GO" id="GO:0009361">
    <property type="term" value="C:succinate-CoA ligase complex (ADP-forming)"/>
    <property type="evidence" value="ECO:0007669"/>
    <property type="project" value="TreeGrafter"/>
</dbReference>
<comment type="subunit">
    <text evidence="1">Heterooctamer of 4 alpha and 4 beta chains.</text>
</comment>
<dbReference type="AlphaFoldDB" id="A0AA35USS3"/>
<gene>
    <name evidence="2" type="ORF">LSALG_LOCUS731</name>
</gene>
<dbReference type="PANTHER" id="PTHR11117:SF2">
    <property type="entry name" value="SUCCINATE--COA LIGASE [ADP_GDP-FORMING] SUBUNIT ALPHA, MITOCHONDRIAL"/>
    <property type="match status" value="1"/>
</dbReference>
<dbReference type="EMBL" id="OX465086">
    <property type="protein sequence ID" value="CAI9259866.1"/>
    <property type="molecule type" value="Genomic_DNA"/>
</dbReference>
<name>A0AA35USS3_LACSI</name>
<dbReference type="GO" id="GO:0004775">
    <property type="term" value="F:succinate-CoA ligase (ADP-forming) activity"/>
    <property type="evidence" value="ECO:0007669"/>
    <property type="project" value="TreeGrafter"/>
</dbReference>
<accession>A0AA35USS3</accession>
<dbReference type="Gene3D" id="3.40.50.261">
    <property type="entry name" value="Succinyl-CoA synthetase domains"/>
    <property type="match status" value="1"/>
</dbReference>
<dbReference type="SUPFAM" id="SSF52210">
    <property type="entry name" value="Succinyl-CoA synthetase domains"/>
    <property type="match status" value="1"/>
</dbReference>
<evidence type="ECO:0000313" key="2">
    <source>
        <dbReference type="EMBL" id="CAI9259866.1"/>
    </source>
</evidence>
<evidence type="ECO:0000256" key="1">
    <source>
        <dbReference type="ARBA" id="ARBA00011412"/>
    </source>
</evidence>
<dbReference type="PANTHER" id="PTHR11117">
    <property type="entry name" value="SUCCINYL-COA LIGASE SUBUNIT ALPHA"/>
    <property type="match status" value="1"/>
</dbReference>
<evidence type="ECO:0000313" key="3">
    <source>
        <dbReference type="Proteomes" id="UP001177003"/>
    </source>
</evidence>
<proteinExistence type="predicted"/>
<dbReference type="Proteomes" id="UP001177003">
    <property type="component" value="Chromosome 0"/>
</dbReference>
<dbReference type="GO" id="GO:0006099">
    <property type="term" value="P:tricarboxylic acid cycle"/>
    <property type="evidence" value="ECO:0007669"/>
    <property type="project" value="TreeGrafter"/>
</dbReference>